<dbReference type="InterPro" id="IPR020630">
    <property type="entry name" value="THF_DH/CycHdrlase_cat_dom"/>
</dbReference>
<feature type="repeat" description="ANK" evidence="8">
    <location>
        <begin position="670"/>
        <end position="702"/>
    </location>
</feature>
<dbReference type="InterPro" id="IPR036291">
    <property type="entry name" value="NAD(P)-bd_dom_sf"/>
</dbReference>
<dbReference type="InterPro" id="IPR037059">
    <property type="entry name" value="RHD_DNA_bind_dom_sf"/>
</dbReference>
<evidence type="ECO:0000313" key="12">
    <source>
        <dbReference type="RefSeq" id="XP_030376278.1"/>
    </source>
</evidence>
<dbReference type="Pfam" id="PF00763">
    <property type="entry name" value="THF_DHG_CYH"/>
    <property type="match status" value="1"/>
</dbReference>
<proteinExistence type="inferred from homology"/>
<gene>
    <name evidence="12" type="primary">LOC115625382</name>
</gene>
<dbReference type="PRINTS" id="PR00085">
    <property type="entry name" value="THFDHDRGNASE"/>
</dbReference>
<dbReference type="SMART" id="SM00248">
    <property type="entry name" value="ANK"/>
    <property type="match status" value="5"/>
</dbReference>
<dbReference type="Pfam" id="PF12796">
    <property type="entry name" value="Ank_2"/>
    <property type="match status" value="1"/>
</dbReference>
<evidence type="ECO:0000256" key="7">
    <source>
        <dbReference type="ARBA" id="ARBA00036357"/>
    </source>
</evidence>
<dbReference type="InterPro" id="IPR033926">
    <property type="entry name" value="IPT_NFkappaB"/>
</dbReference>
<evidence type="ECO:0000256" key="8">
    <source>
        <dbReference type="PROSITE-ProRule" id="PRU00023"/>
    </source>
</evidence>
<dbReference type="FunFam" id="3.40.50.10860:FF:000005">
    <property type="entry name" value="C-1-tetrahydrofolate synthase, cytoplasmic, putative"/>
    <property type="match status" value="1"/>
</dbReference>
<dbReference type="InterPro" id="IPR011539">
    <property type="entry name" value="RHD_DNA_bind_dom"/>
</dbReference>
<dbReference type="Proteomes" id="UP000504634">
    <property type="component" value="Unplaced"/>
</dbReference>
<dbReference type="GO" id="GO:0048731">
    <property type="term" value="P:system development"/>
    <property type="evidence" value="ECO:0007669"/>
    <property type="project" value="UniProtKB-ARBA"/>
</dbReference>
<feature type="compositionally biased region" description="Low complexity" evidence="9">
    <location>
        <begin position="469"/>
        <end position="487"/>
    </location>
</feature>
<dbReference type="PROSITE" id="PS50297">
    <property type="entry name" value="ANK_REP_REGION"/>
    <property type="match status" value="1"/>
</dbReference>
<keyword evidence="3" id="KW-0554">One-carbon metabolism</keyword>
<dbReference type="RefSeq" id="XP_030376278.1">
    <property type="nucleotide sequence ID" value="XM_030520418.1"/>
</dbReference>
<evidence type="ECO:0000256" key="2">
    <source>
        <dbReference type="ARBA" id="ARBA00012776"/>
    </source>
</evidence>
<comment type="catalytic activity">
    <reaction evidence="7">
        <text>(6R)-5,10-methenyltetrahydrofolate + H2O = (6R)-10-formyltetrahydrofolate + H(+)</text>
        <dbReference type="Rhea" id="RHEA:23700"/>
        <dbReference type="ChEBI" id="CHEBI:15377"/>
        <dbReference type="ChEBI" id="CHEBI:15378"/>
        <dbReference type="ChEBI" id="CHEBI:57455"/>
        <dbReference type="ChEBI" id="CHEBI:195366"/>
        <dbReference type="EC" id="3.5.4.9"/>
    </reaction>
</comment>
<feature type="domain" description="RHD" evidence="10">
    <location>
        <begin position="162"/>
        <end position="349"/>
    </location>
</feature>
<dbReference type="EC" id="3.5.4.9" evidence="2"/>
<dbReference type="PROSITE" id="PS50254">
    <property type="entry name" value="REL_2"/>
    <property type="match status" value="1"/>
</dbReference>
<evidence type="ECO:0000256" key="5">
    <source>
        <dbReference type="ARBA" id="ARBA00023002"/>
    </source>
</evidence>
<dbReference type="Pfam" id="PF16179">
    <property type="entry name" value="RHD_dimer"/>
    <property type="match status" value="1"/>
</dbReference>
<dbReference type="FunFam" id="3.40.50.720:FF:000070">
    <property type="entry name" value="probable bifunctional methylenetetrahydrofolate dehydrogenase/cyclohydrolase 2"/>
    <property type="match status" value="1"/>
</dbReference>
<dbReference type="GO" id="GO:0006357">
    <property type="term" value="P:regulation of transcription by RNA polymerase II"/>
    <property type="evidence" value="ECO:0007669"/>
    <property type="project" value="UniProtKB-ARBA"/>
</dbReference>
<dbReference type="Pfam" id="PF02882">
    <property type="entry name" value="THF_DHG_CYH_C"/>
    <property type="match status" value="1"/>
</dbReference>
<dbReference type="InterPro" id="IPR020631">
    <property type="entry name" value="THF_DH/CycHdrlase_NAD-bd_dom"/>
</dbReference>
<dbReference type="PROSITE" id="PS50088">
    <property type="entry name" value="ANK_REPEAT"/>
    <property type="match status" value="2"/>
</dbReference>
<dbReference type="GO" id="GO:0003700">
    <property type="term" value="F:DNA-binding transcription factor activity"/>
    <property type="evidence" value="ECO:0007669"/>
    <property type="project" value="InterPro"/>
</dbReference>
<sequence length="1294" mass="144335">MSQYYDLDKGKNVSIYMNDCSSTSGYSSTNSPSPVSMTMTLSPAHSPETMALQTDFDNLTLPAANVNSPLHAMQNTPYQQSQQNQLLPNAAGISIDGNNLLNGGGSTLNINIANMYMDHHNYTYGTTATTAGAPAAGAFGASAATSLHATDAAPAREFSAWLHIAEQPVEKFRFRYKSEMHGTHGSLNGANSKRTPKTFPEVELRNYKGPAVIRCSLFQTNLDSPHSHQLVVRKEDRDVCDPHDLRVSADQGYVAQFMNMGIIHTAKKYIFDELLKKKQDRLVFQLGRRELSTKQIQELHQETEREAKDMNLNQVRLCFEAFKVESPTTWTPIAKPVFSNAINNRKSAQTGELRIVRLSKPTGSVSGNDELILLVEKVSKKNIKVRFFEENDDGETVWEAFAKFRESDVHHQYAIVCQTPAYKDKDVDREVPVSIELIRPSDDERSYPPLPFRYKPREAIISRKRRRTASMATTSSSSSSSGSAANSFELPKPVQQLQPRQNALQDIQTISQEFGRDEHLNDLLSLNIAPDNFQALMEQDSADLEKICLQDIYIPDLPQEELQADGHSRCVTQMNARVSNNRNTSSSYLNAIFKIFEESRRLTPGDVGFESARKKVEELFTTHALKNYNNDTLLHEVISQKKDNLKLAIKTFQVMNFFGLHDVANTLNADGNSGLHFACQQDRAHYVRPLLTMGCLPNTQNHSGNTALHIAVKEERLNCIDSFLNGPTITLNLTIKNDDGLTPLHMAIRQNKFDVAKKLIKHDGKSVNVVNTKDGNNALHMAVLEQNFELLVVILDSQDLSDVLLARNAAGYTPLELARRRANKECVRVLEQVQPDLTMTWIPCSVKAEADSSSAEDDDESSETAMENKMDDIEIKPEDIKEELPDEFEDEQQKLQADPAHSLMHLLKDEAKQRNLSKLLNEKWERDDKKFKWQQLAESLKMSHMVFLWTDADELLKYIERSNNIDYNSFANALRTIDPKALDALNKKLISNMAQIIDGKVISKQIRCELSKEVQDLISAGYRAPHLTAVIVGEDPASQTYVRNKILACEEIGISSDTKVLPKSTTQEELLKIIEEVNKDPKVDGLLVQLPVPEHIDERTVCNAVTADKDVDGFNEVNIGRLALDMEGIIPATPLGIKELLKRSNIETFGRNAVVVGRSKNVSLPMAILLHSDGKNATKALDATVTVCHRYTPPKELAKYCRMADIVVVAVGKPGLITKDMIKPGACVIDVGINRIKDEKTGKTKLVGDVDYDEVREVAGHITPVPGGVGPMTVAMLMHNTLQAAKKNLCKADQ</sequence>
<comment type="subunit">
    <text evidence="1">Homodimer.</text>
</comment>
<dbReference type="PANTHER" id="PTHR48099:SF11">
    <property type="entry name" value="BIFUNCTIONAL METHYLENETETRAHYDROFOLATE DEHYDROGENASE_CYCLOHYDROLASE, MITOCHONDRIAL"/>
    <property type="match status" value="1"/>
</dbReference>
<organism evidence="11 12">
    <name type="scientific">Drosophila lebanonensis</name>
    <name type="common">Fruit fly</name>
    <name type="synonym">Scaptodrosophila lebanonensis</name>
    <dbReference type="NCBI Taxonomy" id="7225"/>
    <lineage>
        <taxon>Eukaryota</taxon>
        <taxon>Metazoa</taxon>
        <taxon>Ecdysozoa</taxon>
        <taxon>Arthropoda</taxon>
        <taxon>Hexapoda</taxon>
        <taxon>Insecta</taxon>
        <taxon>Pterygota</taxon>
        <taxon>Neoptera</taxon>
        <taxon>Endopterygota</taxon>
        <taxon>Diptera</taxon>
        <taxon>Brachycera</taxon>
        <taxon>Muscomorpha</taxon>
        <taxon>Ephydroidea</taxon>
        <taxon>Drosophilidae</taxon>
        <taxon>Scaptodrosophila</taxon>
    </lineage>
</organism>
<dbReference type="InterPro" id="IPR046346">
    <property type="entry name" value="Aminoacid_DH-like_N_sf"/>
</dbReference>
<dbReference type="InterPro" id="IPR002110">
    <property type="entry name" value="Ankyrin_rpt"/>
</dbReference>
<keyword evidence="8" id="KW-0040">ANK repeat</keyword>
<dbReference type="SUPFAM" id="SSF53223">
    <property type="entry name" value="Aminoacid dehydrogenase-like, N-terminal domain"/>
    <property type="match status" value="1"/>
</dbReference>
<dbReference type="Gene3D" id="3.40.50.10860">
    <property type="entry name" value="Leucine Dehydrogenase, chain A, domain 1"/>
    <property type="match status" value="1"/>
</dbReference>
<dbReference type="PROSITE" id="PS00766">
    <property type="entry name" value="THF_DHG_CYH_1"/>
    <property type="match status" value="1"/>
</dbReference>
<dbReference type="GO" id="GO:0048468">
    <property type="term" value="P:cell development"/>
    <property type="evidence" value="ECO:0007669"/>
    <property type="project" value="UniProtKB-ARBA"/>
</dbReference>
<dbReference type="InterPro" id="IPR032397">
    <property type="entry name" value="RHD_dimer"/>
</dbReference>
<evidence type="ECO:0000256" key="6">
    <source>
        <dbReference type="ARBA" id="ARBA00023268"/>
    </source>
</evidence>
<dbReference type="SUPFAM" id="SSF51735">
    <property type="entry name" value="NAD(P)-binding Rossmann-fold domains"/>
    <property type="match status" value="1"/>
</dbReference>
<keyword evidence="4" id="KW-0378">Hydrolase</keyword>
<dbReference type="CDD" id="cd01080">
    <property type="entry name" value="NAD_bind_m-THF_DH_Cyclohyd"/>
    <property type="match status" value="1"/>
</dbReference>
<dbReference type="GO" id="GO:0000977">
    <property type="term" value="F:RNA polymerase II transcription regulatory region sequence-specific DNA binding"/>
    <property type="evidence" value="ECO:0007669"/>
    <property type="project" value="UniProtKB-ARBA"/>
</dbReference>
<dbReference type="GO" id="GO:0004487">
    <property type="term" value="F:methylenetetrahydrofolate dehydrogenase (NAD+) activity"/>
    <property type="evidence" value="ECO:0007669"/>
    <property type="project" value="TreeGrafter"/>
</dbReference>
<dbReference type="Gene3D" id="2.60.40.340">
    <property type="entry name" value="Rel homology domain (RHD), DNA-binding domain"/>
    <property type="match status" value="1"/>
</dbReference>
<dbReference type="GO" id="GO:0004488">
    <property type="term" value="F:methylenetetrahydrofolate dehydrogenase (NADP+) activity"/>
    <property type="evidence" value="ECO:0007669"/>
    <property type="project" value="InterPro"/>
</dbReference>
<dbReference type="SUPFAM" id="SSF81296">
    <property type="entry name" value="E set domains"/>
    <property type="match status" value="1"/>
</dbReference>
<name>A0A6J2TMB9_DROLE</name>
<dbReference type="HAMAP" id="MF_01576">
    <property type="entry name" value="THF_DHG_CYH"/>
    <property type="match status" value="1"/>
</dbReference>
<feature type="region of interest" description="Disordered" evidence="9">
    <location>
        <begin position="848"/>
        <end position="867"/>
    </location>
</feature>
<dbReference type="GO" id="GO:0004477">
    <property type="term" value="F:methenyltetrahydrofolate cyclohydrolase activity"/>
    <property type="evidence" value="ECO:0007669"/>
    <property type="project" value="UniProtKB-EC"/>
</dbReference>
<dbReference type="SMART" id="SM00429">
    <property type="entry name" value="IPT"/>
    <property type="match status" value="1"/>
</dbReference>
<dbReference type="Gene3D" id="3.40.50.720">
    <property type="entry name" value="NAD(P)-binding Rossmann-like Domain"/>
    <property type="match status" value="1"/>
</dbReference>
<dbReference type="InterPro" id="IPR008967">
    <property type="entry name" value="p53-like_TF_DNA-bd_sf"/>
</dbReference>
<dbReference type="CDD" id="cd07884">
    <property type="entry name" value="RHD-n_Relish"/>
    <property type="match status" value="1"/>
</dbReference>
<evidence type="ECO:0000256" key="3">
    <source>
        <dbReference type="ARBA" id="ARBA00022563"/>
    </source>
</evidence>
<dbReference type="InterPro" id="IPR014756">
    <property type="entry name" value="Ig_E-set"/>
</dbReference>
<feature type="repeat" description="ANK" evidence="8">
    <location>
        <begin position="739"/>
        <end position="772"/>
    </location>
</feature>
<reference evidence="12" key="1">
    <citation type="submission" date="2025-08" db="UniProtKB">
        <authorList>
            <consortium name="RefSeq"/>
        </authorList>
    </citation>
    <scope>IDENTIFICATION</scope>
    <source>
        <strain evidence="12">11010-0011.00</strain>
        <tissue evidence="12">Whole body</tissue>
    </source>
</reference>
<evidence type="ECO:0000256" key="9">
    <source>
        <dbReference type="SAM" id="MobiDB-lite"/>
    </source>
</evidence>
<dbReference type="SUPFAM" id="SSF48403">
    <property type="entry name" value="Ankyrin repeat"/>
    <property type="match status" value="1"/>
</dbReference>
<dbReference type="Pfam" id="PF00554">
    <property type="entry name" value="RHD_DNA_bind"/>
    <property type="match status" value="1"/>
</dbReference>
<evidence type="ECO:0000256" key="4">
    <source>
        <dbReference type="ARBA" id="ARBA00022801"/>
    </source>
</evidence>
<evidence type="ECO:0000313" key="11">
    <source>
        <dbReference type="Proteomes" id="UP000504634"/>
    </source>
</evidence>
<evidence type="ECO:0000259" key="10">
    <source>
        <dbReference type="PROSITE" id="PS50254"/>
    </source>
</evidence>
<dbReference type="SUPFAM" id="SSF49417">
    <property type="entry name" value="p53-like transcription factors"/>
    <property type="match status" value="1"/>
</dbReference>
<dbReference type="CDD" id="cd01177">
    <property type="entry name" value="IPT_NFkappaB"/>
    <property type="match status" value="1"/>
</dbReference>
<dbReference type="InterPro" id="IPR000672">
    <property type="entry name" value="THF_DH/CycHdrlase"/>
</dbReference>
<keyword evidence="11" id="KW-1185">Reference proteome</keyword>
<dbReference type="Gene3D" id="2.60.40.10">
    <property type="entry name" value="Immunoglobulins"/>
    <property type="match status" value="1"/>
</dbReference>
<accession>A0A6J2TMB9</accession>
<dbReference type="InterPro" id="IPR020867">
    <property type="entry name" value="THF_DH/CycHdrlase_CS"/>
</dbReference>
<dbReference type="InterPro" id="IPR002909">
    <property type="entry name" value="IPT_dom"/>
</dbReference>
<keyword evidence="6" id="KW-0511">Multifunctional enzyme</keyword>
<dbReference type="GeneID" id="115625382"/>
<keyword evidence="5" id="KW-0560">Oxidoreductase</keyword>
<dbReference type="PANTHER" id="PTHR48099">
    <property type="entry name" value="C-1-TETRAHYDROFOLATE SYNTHASE, CYTOPLASMIC-RELATED"/>
    <property type="match status" value="1"/>
</dbReference>
<feature type="region of interest" description="Disordered" evidence="9">
    <location>
        <begin position="463"/>
        <end position="488"/>
    </location>
</feature>
<dbReference type="InterPro" id="IPR013783">
    <property type="entry name" value="Ig-like_fold"/>
</dbReference>
<dbReference type="PROSITE" id="PS00767">
    <property type="entry name" value="THF_DHG_CYH_2"/>
    <property type="match status" value="1"/>
</dbReference>
<dbReference type="CTD" id="5966"/>
<dbReference type="GO" id="GO:0035999">
    <property type="term" value="P:tetrahydrofolate interconversion"/>
    <property type="evidence" value="ECO:0007669"/>
    <property type="project" value="TreeGrafter"/>
</dbReference>
<dbReference type="GO" id="GO:0005739">
    <property type="term" value="C:mitochondrion"/>
    <property type="evidence" value="ECO:0007669"/>
    <property type="project" value="TreeGrafter"/>
</dbReference>
<evidence type="ECO:0000256" key="1">
    <source>
        <dbReference type="ARBA" id="ARBA00011738"/>
    </source>
</evidence>
<dbReference type="OrthoDB" id="10254686at2759"/>
<dbReference type="Gene3D" id="1.25.40.20">
    <property type="entry name" value="Ankyrin repeat-containing domain"/>
    <property type="match status" value="1"/>
</dbReference>
<protein>
    <recommendedName>
        <fullName evidence="2">methenyltetrahydrofolate cyclohydrolase</fullName>
        <ecNumber evidence="2">3.5.4.9</ecNumber>
    </recommendedName>
</protein>
<dbReference type="InterPro" id="IPR036770">
    <property type="entry name" value="Ankyrin_rpt-contain_sf"/>
</dbReference>